<evidence type="ECO:0000313" key="3">
    <source>
        <dbReference type="Proteomes" id="UP000176547"/>
    </source>
</evidence>
<dbReference type="EMBL" id="MFEG01000032">
    <property type="protein sequence ID" value="OGE75252.1"/>
    <property type="molecule type" value="Genomic_DNA"/>
</dbReference>
<dbReference type="Proteomes" id="UP000176547">
    <property type="component" value="Unassembled WGS sequence"/>
</dbReference>
<gene>
    <name evidence="2" type="ORF">A3K06_03105</name>
</gene>
<keyword evidence="1" id="KW-1133">Transmembrane helix</keyword>
<organism evidence="2 3">
    <name type="scientific">Candidatus Doudnabacteria bacterium RIFCSPHIGHO2_01_52_17</name>
    <dbReference type="NCBI Taxonomy" id="1817820"/>
    <lineage>
        <taxon>Bacteria</taxon>
        <taxon>Candidatus Doudnaibacteriota</taxon>
    </lineage>
</organism>
<protein>
    <recommendedName>
        <fullName evidence="4">DoxX family protein</fullName>
    </recommendedName>
</protein>
<comment type="caution">
    <text evidence="2">The sequence shown here is derived from an EMBL/GenBank/DDBJ whole genome shotgun (WGS) entry which is preliminary data.</text>
</comment>
<name>A0A1F5NCF2_9BACT</name>
<reference evidence="2 3" key="1">
    <citation type="journal article" date="2016" name="Nat. Commun.">
        <title>Thousands of microbial genomes shed light on interconnected biogeochemical processes in an aquifer system.</title>
        <authorList>
            <person name="Anantharaman K."/>
            <person name="Brown C.T."/>
            <person name="Hug L.A."/>
            <person name="Sharon I."/>
            <person name="Castelle C.J."/>
            <person name="Probst A.J."/>
            <person name="Thomas B.C."/>
            <person name="Singh A."/>
            <person name="Wilkins M.J."/>
            <person name="Karaoz U."/>
            <person name="Brodie E.L."/>
            <person name="Williams K.H."/>
            <person name="Hubbard S.S."/>
            <person name="Banfield J.F."/>
        </authorList>
    </citation>
    <scope>NUCLEOTIDE SEQUENCE [LARGE SCALE GENOMIC DNA]</scope>
</reference>
<accession>A0A1F5NCF2</accession>
<keyword evidence="1" id="KW-0812">Transmembrane</keyword>
<proteinExistence type="predicted"/>
<feature type="transmembrane region" description="Helical" evidence="1">
    <location>
        <begin position="7"/>
        <end position="23"/>
    </location>
</feature>
<feature type="transmembrane region" description="Helical" evidence="1">
    <location>
        <begin position="70"/>
        <end position="89"/>
    </location>
</feature>
<sequence>MQGKKVLALLRIALGFVFLWAFLDKLFGLGFATAQDKSWLAGGSPTTGFLKAAVSGPFADIYHSLAGSPIVDWLFMLGLLCLGLALVFGAAMRLSAWGGFTMMALMYLALLWPANNPVIDEHVIYALALLSLHSVDAGKTWGIGEWWEKLDLVRKFPVLR</sequence>
<keyword evidence="1" id="KW-0472">Membrane</keyword>
<evidence type="ECO:0000256" key="1">
    <source>
        <dbReference type="SAM" id="Phobius"/>
    </source>
</evidence>
<dbReference type="AlphaFoldDB" id="A0A1F5NCF2"/>
<evidence type="ECO:0008006" key="4">
    <source>
        <dbReference type="Google" id="ProtNLM"/>
    </source>
</evidence>
<evidence type="ECO:0000313" key="2">
    <source>
        <dbReference type="EMBL" id="OGE75252.1"/>
    </source>
</evidence>